<keyword evidence="2" id="KW-1185">Reference proteome</keyword>
<gene>
    <name evidence="1" type="ORF">MHL29_08210</name>
</gene>
<reference evidence="1 2" key="1">
    <citation type="submission" date="2022-02" db="EMBL/GenBank/DDBJ databases">
        <title>Uncovering new skin microbiome diversity through culturing and metagenomics.</title>
        <authorList>
            <person name="Conlan S."/>
            <person name="Deming C."/>
            <person name="Nisc Comparative Sequencing Program N."/>
            <person name="Segre J.A."/>
        </authorList>
    </citation>
    <scope>NUCLEOTIDE SEQUENCE [LARGE SCALE GENOMIC DNA]</scope>
    <source>
        <strain evidence="1 2">ACRQZ</strain>
    </source>
</reference>
<dbReference type="Gene3D" id="3.30.559.10">
    <property type="entry name" value="Chloramphenicol acetyltransferase-like domain"/>
    <property type="match status" value="1"/>
</dbReference>
<organism evidence="1 2">
    <name type="scientific">Arsenicicoccus bolidensis</name>
    <dbReference type="NCBI Taxonomy" id="229480"/>
    <lineage>
        <taxon>Bacteria</taxon>
        <taxon>Bacillati</taxon>
        <taxon>Actinomycetota</taxon>
        <taxon>Actinomycetes</taxon>
        <taxon>Micrococcales</taxon>
        <taxon>Intrasporangiaceae</taxon>
        <taxon>Arsenicicoccus</taxon>
    </lineage>
</organism>
<dbReference type="Proteomes" id="UP001521931">
    <property type="component" value="Unassembled WGS sequence"/>
</dbReference>
<protein>
    <submittedName>
        <fullName evidence="1">Peptide synthetase</fullName>
    </submittedName>
</protein>
<dbReference type="SUPFAM" id="SSF52777">
    <property type="entry name" value="CoA-dependent acyltransferases"/>
    <property type="match status" value="2"/>
</dbReference>
<dbReference type="EMBL" id="JAKRCV010000020">
    <property type="protein sequence ID" value="MCG7321867.1"/>
    <property type="molecule type" value="Genomic_DNA"/>
</dbReference>
<evidence type="ECO:0000313" key="1">
    <source>
        <dbReference type="EMBL" id="MCG7321867.1"/>
    </source>
</evidence>
<dbReference type="RefSeq" id="WP_239263808.1">
    <property type="nucleotide sequence ID" value="NZ_JAKRCV010000020.1"/>
</dbReference>
<comment type="caution">
    <text evidence="1">The sequence shown here is derived from an EMBL/GenBank/DDBJ whole genome shotgun (WGS) entry which is preliminary data.</text>
</comment>
<evidence type="ECO:0000313" key="2">
    <source>
        <dbReference type="Proteomes" id="UP001521931"/>
    </source>
</evidence>
<sequence>MRLTNADQVDLPEGRLRSLELPLHRAPGELPVSFDQGMHLRAGARPGSWMAAALRVPGGVRPDELAASWRAVVERHGTLRSAFAETDEGLRLHPLALADEPGRWVEHPTDPTLPAPTRAALRTLLDAACSPLESPSHRLALLEPTYGSDPVVVIAADHAHVDAWSLPLLVRDLLSCLEDHRAGRAPASRLPRVGSFAEHTAELATQPPAPEHVLRRWHEILDAGGGAMPTFPLPLGDVSAPRPEVVSTHDLLDPRGLARLEARASLEGVGPLAMAVSVMTRASASLAGAPLRAVLPVHSRHQSRWRQSVGWFITNAVLESADPTPQACGAAVREAVGLGSHALAPIMAPYDGMPVTPGMFAVSWLDHRRLPVALDPAWRAQHVSAVAPTQGVQVWFVADGSGLHVRLRSPATPQAQASVGAWVDAVVEGLRSLV</sequence>
<name>A0ABS9Q3H8_9MICO</name>
<proteinExistence type="predicted"/>
<accession>A0ABS9Q3H8</accession>
<dbReference type="InterPro" id="IPR023213">
    <property type="entry name" value="CAT-like_dom_sf"/>
</dbReference>